<dbReference type="Proteomes" id="UP001596395">
    <property type="component" value="Unassembled WGS sequence"/>
</dbReference>
<dbReference type="RefSeq" id="WP_336351621.1">
    <property type="nucleotide sequence ID" value="NZ_JAZAQL010000003.1"/>
</dbReference>
<keyword evidence="3" id="KW-1185">Reference proteome</keyword>
<gene>
    <name evidence="2" type="ORF">ACFQGB_17600</name>
</gene>
<dbReference type="Pfam" id="PF25942">
    <property type="entry name" value="Ig_halo"/>
    <property type="match status" value="1"/>
</dbReference>
<name>A0ABD5VMF9_9EURY</name>
<dbReference type="PROSITE" id="PS51257">
    <property type="entry name" value="PROKAR_LIPOPROTEIN"/>
    <property type="match status" value="1"/>
</dbReference>
<proteinExistence type="predicted"/>
<evidence type="ECO:0000313" key="3">
    <source>
        <dbReference type="Proteomes" id="UP001596395"/>
    </source>
</evidence>
<reference evidence="2 3" key="1">
    <citation type="journal article" date="2019" name="Int. J. Syst. Evol. Microbiol.">
        <title>The Global Catalogue of Microorganisms (GCM) 10K type strain sequencing project: providing services to taxonomists for standard genome sequencing and annotation.</title>
        <authorList>
            <consortium name="The Broad Institute Genomics Platform"/>
            <consortium name="The Broad Institute Genome Sequencing Center for Infectious Disease"/>
            <person name="Wu L."/>
            <person name="Ma J."/>
        </authorList>
    </citation>
    <scope>NUCLEOTIDE SEQUENCE [LARGE SCALE GENOMIC DNA]</scope>
    <source>
        <strain evidence="2 3">GX26</strain>
    </source>
</reference>
<protein>
    <recommendedName>
        <fullName evidence="1">Ig-like domain-containing protein</fullName>
    </recommendedName>
</protein>
<dbReference type="AlphaFoldDB" id="A0ABD5VMF9"/>
<evidence type="ECO:0000313" key="2">
    <source>
        <dbReference type="EMBL" id="MFC6954684.1"/>
    </source>
</evidence>
<feature type="domain" description="Ig-like" evidence="1">
    <location>
        <begin position="56"/>
        <end position="115"/>
    </location>
</feature>
<comment type="caution">
    <text evidence="2">The sequence shown here is derived from an EMBL/GenBank/DDBJ whole genome shotgun (WGS) entry which is preliminary data.</text>
</comment>
<dbReference type="InterPro" id="IPR058929">
    <property type="entry name" value="Ig_halo"/>
</dbReference>
<dbReference type="EMBL" id="JBHSXN010000003">
    <property type="protein sequence ID" value="MFC6954684.1"/>
    <property type="molecule type" value="Genomic_DNA"/>
</dbReference>
<evidence type="ECO:0000259" key="1">
    <source>
        <dbReference type="Pfam" id="PF25942"/>
    </source>
</evidence>
<sequence length="144" mass="15084">MSRRTASHEATRRGVLAAAVGGLAAIAGCNTLSNGDRDDDAVRVPALEVENQDDDAHDIELALSREDGSQAFASTASVAAGDATVFDAPVDGSAAYTLVVSLDDDRVERELAAYVEGDQRCVRPVVRVTADSALKLTAQTYDDC</sequence>
<accession>A0ABD5VMF9</accession>
<organism evidence="2 3">
    <name type="scientific">Halorubellus litoreus</name>
    <dbReference type="NCBI Taxonomy" id="755308"/>
    <lineage>
        <taxon>Archaea</taxon>
        <taxon>Methanobacteriati</taxon>
        <taxon>Methanobacteriota</taxon>
        <taxon>Stenosarchaea group</taxon>
        <taxon>Halobacteria</taxon>
        <taxon>Halobacteriales</taxon>
        <taxon>Halorubellaceae</taxon>
        <taxon>Halorubellus</taxon>
    </lineage>
</organism>